<dbReference type="RefSeq" id="WP_107195291.1">
    <property type="nucleotide sequence ID" value="NZ_CP029462.1"/>
</dbReference>
<reference evidence="10 11" key="1">
    <citation type="submission" date="2018-05" db="EMBL/GenBank/DDBJ databases">
        <title>Complete genome sequence of Megasphaera sp. AJH120T, isolated from the ceca of a chicken.</title>
        <authorList>
            <person name="Maki J."/>
            <person name="Looft T."/>
        </authorList>
    </citation>
    <scope>NUCLEOTIDE SEQUENCE [LARGE SCALE GENOMIC DNA]</scope>
    <source>
        <strain evidence="10 11">AJH120</strain>
    </source>
</reference>
<keyword evidence="11" id="KW-1185">Reference proteome</keyword>
<name>A0A346B1X9_9FIRM</name>
<evidence type="ECO:0000256" key="6">
    <source>
        <dbReference type="RuleBase" id="RU362125"/>
    </source>
</evidence>
<dbReference type="GO" id="GO:0050660">
    <property type="term" value="F:flavin adenine dinucleotide binding"/>
    <property type="evidence" value="ECO:0007669"/>
    <property type="project" value="InterPro"/>
</dbReference>
<dbReference type="InterPro" id="IPR009075">
    <property type="entry name" value="AcylCo_DH/oxidase_C"/>
</dbReference>
<comment type="cofactor">
    <cofactor evidence="1 6">
        <name>FAD</name>
        <dbReference type="ChEBI" id="CHEBI:57692"/>
    </cofactor>
</comment>
<dbReference type="InterPro" id="IPR009100">
    <property type="entry name" value="AcylCoA_DH/oxidase_NM_dom_sf"/>
</dbReference>
<keyword evidence="5 6" id="KW-0560">Oxidoreductase</keyword>
<feature type="domain" description="Acyl-CoA dehydrogenase/oxidase C-terminal" evidence="7">
    <location>
        <begin position="230"/>
        <end position="374"/>
    </location>
</feature>
<dbReference type="PROSITE" id="PS00073">
    <property type="entry name" value="ACYL_COA_DH_2"/>
    <property type="match status" value="1"/>
</dbReference>
<dbReference type="Gene3D" id="1.20.140.10">
    <property type="entry name" value="Butyryl-CoA Dehydrogenase, subunit A, domain 3"/>
    <property type="match status" value="1"/>
</dbReference>
<organism evidence="10 11">
    <name type="scientific">Megasphaera stantonii</name>
    <dbReference type="NCBI Taxonomy" id="2144175"/>
    <lineage>
        <taxon>Bacteria</taxon>
        <taxon>Bacillati</taxon>
        <taxon>Bacillota</taxon>
        <taxon>Negativicutes</taxon>
        <taxon>Veillonellales</taxon>
        <taxon>Veillonellaceae</taxon>
        <taxon>Megasphaera</taxon>
    </lineage>
</organism>
<dbReference type="SUPFAM" id="SSF47203">
    <property type="entry name" value="Acyl-CoA dehydrogenase C-terminal domain-like"/>
    <property type="match status" value="1"/>
</dbReference>
<dbReference type="PROSITE" id="PS00072">
    <property type="entry name" value="ACYL_COA_DH_1"/>
    <property type="match status" value="1"/>
</dbReference>
<dbReference type="OrthoDB" id="9802447at2"/>
<dbReference type="GO" id="GO:0003995">
    <property type="term" value="F:acyl-CoA dehydrogenase activity"/>
    <property type="evidence" value="ECO:0007669"/>
    <property type="project" value="InterPro"/>
</dbReference>
<sequence length="380" mass="41497">MNFNLTDVQQEFVKLAKDFGEKKLAPTITERDHQGIFDRALVDEMLSLGLAGAYFEEKYGGAECDVLSYILAVEELAKYDAGMSITLSAHVSLCINPIWQFGTEEQKEKYLPGLIEGTKLGAFGLTEPNAGTDASGQQTVATKDENGDYILNGSKVFITNAGEADVYIVFAMTDKSQGTKGISAFIIEKGWEGFTFGKKEDKLGIHTSQTMELVFQNVKVPKENLLGGEGKGFKVAMMTLDGGRIGVAAQALGIAEAALNDAVEYSKQRVQFGKPLCKFQSVSFKLADMKMKIEAARNLVYKAAFLKHEGQPFTVDAAIAKRFASDVAMEVSVEAVQIFGGYGYSEEYPVARHMRDAKITQIYEGTNEVQLMVTSGALLR</sequence>
<dbReference type="FunFam" id="1.10.540.10:FF:000002">
    <property type="entry name" value="Acyl-CoA dehydrogenase FadE19"/>
    <property type="match status" value="1"/>
</dbReference>
<dbReference type="Proteomes" id="UP000254337">
    <property type="component" value="Chromosome"/>
</dbReference>
<dbReference type="PANTHER" id="PTHR43884:SF12">
    <property type="entry name" value="ISOVALERYL-COA DEHYDROGENASE, MITOCHONDRIAL-RELATED"/>
    <property type="match status" value="1"/>
</dbReference>
<evidence type="ECO:0000256" key="5">
    <source>
        <dbReference type="ARBA" id="ARBA00023002"/>
    </source>
</evidence>
<evidence type="ECO:0000256" key="1">
    <source>
        <dbReference type="ARBA" id="ARBA00001974"/>
    </source>
</evidence>
<dbReference type="Gene3D" id="2.40.110.10">
    <property type="entry name" value="Butyryl-CoA Dehydrogenase, subunit A, domain 2"/>
    <property type="match status" value="1"/>
</dbReference>
<accession>A0A346B1X9</accession>
<dbReference type="EMBL" id="CP029462">
    <property type="protein sequence ID" value="AXL22122.1"/>
    <property type="molecule type" value="Genomic_DNA"/>
</dbReference>
<evidence type="ECO:0000256" key="2">
    <source>
        <dbReference type="ARBA" id="ARBA00009347"/>
    </source>
</evidence>
<dbReference type="InterPro" id="IPR006091">
    <property type="entry name" value="Acyl-CoA_Oxase/DH_mid-dom"/>
</dbReference>
<dbReference type="FunFam" id="2.40.110.10:FF:000001">
    <property type="entry name" value="Acyl-CoA dehydrogenase, mitochondrial"/>
    <property type="match status" value="1"/>
</dbReference>
<protein>
    <submittedName>
        <fullName evidence="10">Acyl-CoA dehydrogenase</fullName>
    </submittedName>
</protein>
<comment type="similarity">
    <text evidence="2 6">Belongs to the acyl-CoA dehydrogenase family.</text>
</comment>
<dbReference type="InterPro" id="IPR037069">
    <property type="entry name" value="AcylCoA_DH/ox_N_sf"/>
</dbReference>
<dbReference type="AlphaFoldDB" id="A0A346B1X9"/>
<dbReference type="Pfam" id="PF02771">
    <property type="entry name" value="Acyl-CoA_dh_N"/>
    <property type="match status" value="1"/>
</dbReference>
<dbReference type="Gene3D" id="1.10.540.10">
    <property type="entry name" value="Acyl-CoA dehydrogenase/oxidase, N-terminal domain"/>
    <property type="match status" value="1"/>
</dbReference>
<dbReference type="InterPro" id="IPR013786">
    <property type="entry name" value="AcylCoA_DH/ox_N"/>
</dbReference>
<evidence type="ECO:0000259" key="7">
    <source>
        <dbReference type="Pfam" id="PF00441"/>
    </source>
</evidence>
<evidence type="ECO:0000256" key="3">
    <source>
        <dbReference type="ARBA" id="ARBA00022630"/>
    </source>
</evidence>
<gene>
    <name evidence="10" type="ORF">DKB62_11425</name>
</gene>
<dbReference type="FunFam" id="1.20.140.10:FF:000004">
    <property type="entry name" value="Acyl-CoA dehydrogenase FadE25"/>
    <property type="match status" value="1"/>
</dbReference>
<dbReference type="InterPro" id="IPR046373">
    <property type="entry name" value="Acyl-CoA_Oxase/DH_mid-dom_sf"/>
</dbReference>
<dbReference type="InterPro" id="IPR036250">
    <property type="entry name" value="AcylCo_DH-like_C"/>
</dbReference>
<evidence type="ECO:0000259" key="9">
    <source>
        <dbReference type="Pfam" id="PF02771"/>
    </source>
</evidence>
<proteinExistence type="inferred from homology"/>
<dbReference type="SUPFAM" id="SSF56645">
    <property type="entry name" value="Acyl-CoA dehydrogenase NM domain-like"/>
    <property type="match status" value="1"/>
</dbReference>
<dbReference type="Pfam" id="PF02770">
    <property type="entry name" value="Acyl-CoA_dh_M"/>
    <property type="match status" value="1"/>
</dbReference>
<evidence type="ECO:0000259" key="8">
    <source>
        <dbReference type="Pfam" id="PF02770"/>
    </source>
</evidence>
<dbReference type="PANTHER" id="PTHR43884">
    <property type="entry name" value="ACYL-COA DEHYDROGENASE"/>
    <property type="match status" value="1"/>
</dbReference>
<dbReference type="PIRSF" id="PIRSF016578">
    <property type="entry name" value="HsaA"/>
    <property type="match status" value="1"/>
</dbReference>
<evidence type="ECO:0000313" key="11">
    <source>
        <dbReference type="Proteomes" id="UP000254337"/>
    </source>
</evidence>
<keyword evidence="4 6" id="KW-0274">FAD</keyword>
<dbReference type="InterPro" id="IPR006089">
    <property type="entry name" value="Acyl-CoA_DH_CS"/>
</dbReference>
<evidence type="ECO:0000256" key="4">
    <source>
        <dbReference type="ARBA" id="ARBA00022827"/>
    </source>
</evidence>
<dbReference type="CDD" id="cd01158">
    <property type="entry name" value="SCAD_SBCAD"/>
    <property type="match status" value="1"/>
</dbReference>
<feature type="domain" description="Acyl-CoA oxidase/dehydrogenase middle" evidence="8">
    <location>
        <begin position="122"/>
        <end position="218"/>
    </location>
</feature>
<dbReference type="Pfam" id="PF00441">
    <property type="entry name" value="Acyl-CoA_dh_1"/>
    <property type="match status" value="1"/>
</dbReference>
<feature type="domain" description="Acyl-CoA dehydrogenase/oxidase N-terminal" evidence="9">
    <location>
        <begin position="6"/>
        <end position="117"/>
    </location>
</feature>
<evidence type="ECO:0000313" key="10">
    <source>
        <dbReference type="EMBL" id="AXL22122.1"/>
    </source>
</evidence>
<dbReference type="KEGG" id="meg:DKB62_11425"/>
<keyword evidence="3 6" id="KW-0285">Flavoprotein</keyword>